<evidence type="ECO:0008006" key="4">
    <source>
        <dbReference type="Google" id="ProtNLM"/>
    </source>
</evidence>
<keyword evidence="1" id="KW-0472">Membrane</keyword>
<gene>
    <name evidence="2" type="ORF">OPV22_015360</name>
</gene>
<reference evidence="2 3" key="1">
    <citation type="submission" date="2022-12" db="EMBL/GenBank/DDBJ databases">
        <title>Chromosome-scale assembly of the Ensete ventricosum genome.</title>
        <authorList>
            <person name="Dussert Y."/>
            <person name="Stocks J."/>
            <person name="Wendawek A."/>
            <person name="Woldeyes F."/>
            <person name="Nichols R.A."/>
            <person name="Borrell J.S."/>
        </authorList>
    </citation>
    <scope>NUCLEOTIDE SEQUENCE [LARGE SCALE GENOMIC DNA]</scope>
    <source>
        <strain evidence="3">cv. Maze</strain>
        <tissue evidence="2">Seeds</tissue>
    </source>
</reference>
<evidence type="ECO:0000313" key="2">
    <source>
        <dbReference type="EMBL" id="KAJ8493639.1"/>
    </source>
</evidence>
<keyword evidence="3" id="KW-1185">Reference proteome</keyword>
<dbReference type="Pfam" id="PF20100">
    <property type="entry name" value="DUF6490"/>
    <property type="match status" value="1"/>
</dbReference>
<proteinExistence type="predicted"/>
<keyword evidence="1" id="KW-0812">Transmembrane</keyword>
<evidence type="ECO:0000313" key="3">
    <source>
        <dbReference type="Proteomes" id="UP001222027"/>
    </source>
</evidence>
<feature type="transmembrane region" description="Helical" evidence="1">
    <location>
        <begin position="39"/>
        <end position="57"/>
    </location>
</feature>
<dbReference type="Proteomes" id="UP001222027">
    <property type="component" value="Unassembled WGS sequence"/>
</dbReference>
<accession>A0AAV8PSI2</accession>
<feature type="transmembrane region" description="Helical" evidence="1">
    <location>
        <begin position="126"/>
        <end position="148"/>
    </location>
</feature>
<evidence type="ECO:0000256" key="1">
    <source>
        <dbReference type="SAM" id="Phobius"/>
    </source>
</evidence>
<organism evidence="2 3">
    <name type="scientific">Ensete ventricosum</name>
    <name type="common">Abyssinian banana</name>
    <name type="synonym">Musa ensete</name>
    <dbReference type="NCBI Taxonomy" id="4639"/>
    <lineage>
        <taxon>Eukaryota</taxon>
        <taxon>Viridiplantae</taxon>
        <taxon>Streptophyta</taxon>
        <taxon>Embryophyta</taxon>
        <taxon>Tracheophyta</taxon>
        <taxon>Spermatophyta</taxon>
        <taxon>Magnoliopsida</taxon>
        <taxon>Liliopsida</taxon>
        <taxon>Zingiberales</taxon>
        <taxon>Musaceae</taxon>
        <taxon>Ensete</taxon>
    </lineage>
</organism>
<dbReference type="AlphaFoldDB" id="A0AAV8PSI2"/>
<dbReference type="PANTHER" id="PTHR46610:SF3">
    <property type="entry name" value="OS01G0238200 PROTEIN"/>
    <property type="match status" value="1"/>
</dbReference>
<dbReference type="InterPro" id="IPR045501">
    <property type="entry name" value="DUF6490"/>
</dbReference>
<keyword evidence="1" id="KW-1133">Transmembrane helix</keyword>
<comment type="caution">
    <text evidence="2">The sequence shown here is derived from an EMBL/GenBank/DDBJ whole genome shotgun (WGS) entry which is preliminary data.</text>
</comment>
<feature type="transmembrane region" description="Helical" evidence="1">
    <location>
        <begin position="103"/>
        <end position="120"/>
    </location>
</feature>
<protein>
    <recommendedName>
        <fullName evidence="4">PGG domain-containing protein</fullName>
    </recommendedName>
</protein>
<feature type="transmembrane region" description="Helical" evidence="1">
    <location>
        <begin position="63"/>
        <end position="83"/>
    </location>
</feature>
<dbReference type="EMBL" id="JAQQAF010000004">
    <property type="protein sequence ID" value="KAJ8493639.1"/>
    <property type="molecule type" value="Genomic_DNA"/>
</dbReference>
<sequence>MSTATSGGNDPGRTEGDGVEAGLLAAEADKLGADDGFRWMHVLVLVLLTINTLLALHRSTDDPWNAAFVVTSYADLISLFYCLRLFERTPEAAVRTRRNLKKAVWCLSALLVAMFSYRVAAVMPPAVAVIVWCMAGLTVSGGFYALLLTMTSRN</sequence>
<name>A0AAV8PSI2_ENSVE</name>
<dbReference type="PANTHER" id="PTHR46610">
    <property type="entry name" value="OS05G0181300 PROTEIN"/>
    <property type="match status" value="1"/>
</dbReference>